<dbReference type="Pfam" id="PF13649">
    <property type="entry name" value="Methyltransf_25"/>
    <property type="match status" value="1"/>
</dbReference>
<sequence>MNDSDRLISHVSHDSRPDLSHEHTVETAKARLRAGADLPGATIEQQVALVDQLSAFELGRFLLANRGLDAYWTHRLVTYEPGTLQRGAVSELEYRVFEEMPAVLATRERFGLFRREVQARLKPGFVLASVPCGLMGDLLLLDYTACADVRLVGVDLDQRALDGARALAAERGLTERLSLRQADAWAMDLNAEADVLTSNGLNIYEPDDERVVALYRKFLDALKPGGQLVTSFLTPPPVLSPESPWDMSAVSTAALALQHVLFVRVIEAKWSAFRTHAQTREQLERAGFTDITFVDDRARMFPTVVARKPD</sequence>
<organism evidence="3 4">
    <name type="scientific">Paraburkholderia terricola</name>
    <dbReference type="NCBI Taxonomy" id="169427"/>
    <lineage>
        <taxon>Bacteria</taxon>
        <taxon>Pseudomonadati</taxon>
        <taxon>Pseudomonadota</taxon>
        <taxon>Betaproteobacteria</taxon>
        <taxon>Burkholderiales</taxon>
        <taxon>Burkholderiaceae</taxon>
        <taxon>Paraburkholderia</taxon>
    </lineage>
</organism>
<gene>
    <name evidence="3" type="ORF">SAMN05192548_100612</name>
</gene>
<reference evidence="3 4" key="1">
    <citation type="submission" date="2016-11" db="EMBL/GenBank/DDBJ databases">
        <authorList>
            <person name="Jaros S."/>
            <person name="Januszkiewicz K."/>
            <person name="Wedrychowicz H."/>
        </authorList>
    </citation>
    <scope>NUCLEOTIDE SEQUENCE [LARGE SCALE GENOMIC DNA]</scope>
    <source>
        <strain evidence="3 4">LMG 20594</strain>
    </source>
</reference>
<dbReference type="Gene3D" id="3.40.50.150">
    <property type="entry name" value="Vaccinia Virus protein VP39"/>
    <property type="match status" value="1"/>
</dbReference>
<dbReference type="Proteomes" id="UP000184395">
    <property type="component" value="Unassembled WGS sequence"/>
</dbReference>
<accession>A0A1M6LV22</accession>
<dbReference type="OrthoDB" id="5621386at2"/>
<proteinExistence type="predicted"/>
<dbReference type="AlphaFoldDB" id="A0A1M6LV22"/>
<keyword evidence="3" id="KW-0489">Methyltransferase</keyword>
<dbReference type="STRING" id="169427.SAMN05192548_100612"/>
<dbReference type="EMBL" id="FRAB01000006">
    <property type="protein sequence ID" value="SHJ75026.1"/>
    <property type="molecule type" value="Genomic_DNA"/>
</dbReference>
<name>A0A1M6LV22_9BURK</name>
<dbReference type="CDD" id="cd02440">
    <property type="entry name" value="AdoMet_MTases"/>
    <property type="match status" value="1"/>
</dbReference>
<dbReference type="GO" id="GO:0032259">
    <property type="term" value="P:methylation"/>
    <property type="evidence" value="ECO:0007669"/>
    <property type="project" value="UniProtKB-KW"/>
</dbReference>
<dbReference type="InterPro" id="IPR041698">
    <property type="entry name" value="Methyltransf_25"/>
</dbReference>
<dbReference type="GO" id="GO:0008168">
    <property type="term" value="F:methyltransferase activity"/>
    <property type="evidence" value="ECO:0007669"/>
    <property type="project" value="UniProtKB-KW"/>
</dbReference>
<keyword evidence="3" id="KW-0808">Transferase</keyword>
<evidence type="ECO:0000259" key="2">
    <source>
        <dbReference type="Pfam" id="PF13649"/>
    </source>
</evidence>
<feature type="domain" description="Methyltransferase" evidence="2">
    <location>
        <begin position="146"/>
        <end position="226"/>
    </location>
</feature>
<dbReference type="InterPro" id="IPR029063">
    <property type="entry name" value="SAM-dependent_MTases_sf"/>
</dbReference>
<dbReference type="SUPFAM" id="SSF53335">
    <property type="entry name" value="S-adenosyl-L-methionine-dependent methyltransferases"/>
    <property type="match status" value="1"/>
</dbReference>
<feature type="region of interest" description="Disordered" evidence="1">
    <location>
        <begin position="1"/>
        <end position="26"/>
    </location>
</feature>
<evidence type="ECO:0000313" key="3">
    <source>
        <dbReference type="EMBL" id="SHJ75026.1"/>
    </source>
</evidence>
<evidence type="ECO:0000256" key="1">
    <source>
        <dbReference type="SAM" id="MobiDB-lite"/>
    </source>
</evidence>
<dbReference type="RefSeq" id="WP_073427946.1">
    <property type="nucleotide sequence ID" value="NZ_CADFGY010000007.1"/>
</dbReference>
<protein>
    <submittedName>
        <fullName evidence="3">Methyltransferase domain-containing protein</fullName>
    </submittedName>
</protein>
<evidence type="ECO:0000313" key="4">
    <source>
        <dbReference type="Proteomes" id="UP000184395"/>
    </source>
</evidence>